<dbReference type="PRINTS" id="PR00508">
    <property type="entry name" value="S21N4MTFRASE"/>
</dbReference>
<evidence type="ECO:0000259" key="3">
    <source>
        <dbReference type="Pfam" id="PF01555"/>
    </source>
</evidence>
<dbReference type="InterPro" id="IPR002941">
    <property type="entry name" value="DNA_methylase_N4/N6"/>
</dbReference>
<keyword evidence="2" id="KW-0808">Transferase</keyword>
<accession>A0A381VD17</accession>
<dbReference type="Pfam" id="PF01555">
    <property type="entry name" value="N6_N4_Mtase"/>
    <property type="match status" value="1"/>
</dbReference>
<reference evidence="4" key="1">
    <citation type="submission" date="2018-05" db="EMBL/GenBank/DDBJ databases">
        <authorList>
            <person name="Lanie J.A."/>
            <person name="Ng W.-L."/>
            <person name="Kazmierczak K.M."/>
            <person name="Andrzejewski T.M."/>
            <person name="Davidsen T.M."/>
            <person name="Wayne K.J."/>
            <person name="Tettelin H."/>
            <person name="Glass J.I."/>
            <person name="Rusch D."/>
            <person name="Podicherti R."/>
            <person name="Tsui H.-C.T."/>
            <person name="Winkler M.E."/>
        </authorList>
    </citation>
    <scope>NUCLEOTIDE SEQUENCE</scope>
</reference>
<dbReference type="GO" id="GO:0003677">
    <property type="term" value="F:DNA binding"/>
    <property type="evidence" value="ECO:0007669"/>
    <property type="project" value="InterPro"/>
</dbReference>
<organism evidence="4">
    <name type="scientific">marine metagenome</name>
    <dbReference type="NCBI Taxonomy" id="408172"/>
    <lineage>
        <taxon>unclassified sequences</taxon>
        <taxon>metagenomes</taxon>
        <taxon>ecological metagenomes</taxon>
    </lineage>
</organism>
<evidence type="ECO:0000256" key="1">
    <source>
        <dbReference type="ARBA" id="ARBA00022603"/>
    </source>
</evidence>
<proteinExistence type="predicted"/>
<sequence length="219" mass="25264">MQFSKDWLTEIYRVLKPDGRIAVNIPYEVNMKKLGGHHRIYLSSEYHQIMKDIGYGFAGLADLDEKAPQKTKYSAWGSWLSASAPYMHNPKECVLVGYKDQWKKLNEGKSYWTESKDDKKGFMEVVSGIWSYFAETRGMTEANFSLDIPVRAIKFMTYENDIVLDPFMGSGTTAVAAVNLDRKYIGFEISKNYCKVARSRVLKEKIKIETAEKGFEFWK</sequence>
<dbReference type="PANTHER" id="PTHR13370:SF3">
    <property type="entry name" value="TRNA (GUANINE(10)-N2)-METHYLTRANSFERASE HOMOLOG"/>
    <property type="match status" value="1"/>
</dbReference>
<dbReference type="InterPro" id="IPR029063">
    <property type="entry name" value="SAM-dependent_MTases_sf"/>
</dbReference>
<dbReference type="GO" id="GO:0032259">
    <property type="term" value="P:methylation"/>
    <property type="evidence" value="ECO:0007669"/>
    <property type="project" value="UniProtKB-KW"/>
</dbReference>
<dbReference type="GO" id="GO:0008170">
    <property type="term" value="F:N-methyltransferase activity"/>
    <property type="evidence" value="ECO:0007669"/>
    <property type="project" value="InterPro"/>
</dbReference>
<dbReference type="EMBL" id="UINC01008422">
    <property type="protein sequence ID" value="SVA37911.1"/>
    <property type="molecule type" value="Genomic_DNA"/>
</dbReference>
<dbReference type="GO" id="GO:0005737">
    <property type="term" value="C:cytoplasm"/>
    <property type="evidence" value="ECO:0007669"/>
    <property type="project" value="TreeGrafter"/>
</dbReference>
<evidence type="ECO:0000313" key="4">
    <source>
        <dbReference type="EMBL" id="SVA37911.1"/>
    </source>
</evidence>
<feature type="domain" description="DNA methylase N-4/N-6" evidence="3">
    <location>
        <begin position="2"/>
        <end position="197"/>
    </location>
</feature>
<dbReference type="PANTHER" id="PTHR13370">
    <property type="entry name" value="RNA METHYLASE-RELATED"/>
    <property type="match status" value="1"/>
</dbReference>
<keyword evidence="1" id="KW-0489">Methyltransferase</keyword>
<name>A0A381VD17_9ZZZZ</name>
<gene>
    <name evidence="4" type="ORF">METZ01_LOCUS90765</name>
</gene>
<dbReference type="AlphaFoldDB" id="A0A381VD17"/>
<evidence type="ECO:0000256" key="2">
    <source>
        <dbReference type="ARBA" id="ARBA00022679"/>
    </source>
</evidence>
<dbReference type="Gene3D" id="3.40.50.150">
    <property type="entry name" value="Vaccinia Virus protein VP39"/>
    <property type="match status" value="1"/>
</dbReference>
<dbReference type="SUPFAM" id="SSF53335">
    <property type="entry name" value="S-adenosyl-L-methionine-dependent methyltransferases"/>
    <property type="match status" value="1"/>
</dbReference>
<dbReference type="InterPro" id="IPR001091">
    <property type="entry name" value="RM_Methyltransferase"/>
</dbReference>
<protein>
    <recommendedName>
        <fullName evidence="3">DNA methylase N-4/N-6 domain-containing protein</fullName>
    </recommendedName>
</protein>